<organism evidence="1 2">
    <name type="scientific">Pleurotus eryngii</name>
    <name type="common">Boletus of the steppes</name>
    <dbReference type="NCBI Taxonomy" id="5323"/>
    <lineage>
        <taxon>Eukaryota</taxon>
        <taxon>Fungi</taxon>
        <taxon>Dikarya</taxon>
        <taxon>Basidiomycota</taxon>
        <taxon>Agaricomycotina</taxon>
        <taxon>Agaricomycetes</taxon>
        <taxon>Agaricomycetidae</taxon>
        <taxon>Agaricales</taxon>
        <taxon>Pleurotineae</taxon>
        <taxon>Pleurotaceae</taxon>
        <taxon>Pleurotus</taxon>
    </lineage>
</organism>
<dbReference type="AlphaFoldDB" id="A0A9P5ZUC5"/>
<name>A0A9P5ZUC5_PLEER</name>
<reference evidence="1" key="1">
    <citation type="submission" date="2020-11" db="EMBL/GenBank/DDBJ databases">
        <authorList>
            <consortium name="DOE Joint Genome Institute"/>
            <person name="Ahrendt S."/>
            <person name="Riley R."/>
            <person name="Andreopoulos W."/>
            <person name="Labutti K."/>
            <person name="Pangilinan J."/>
            <person name="Ruiz-Duenas F.J."/>
            <person name="Barrasa J.M."/>
            <person name="Sanchez-Garcia M."/>
            <person name="Camarero S."/>
            <person name="Miyauchi S."/>
            <person name="Serrano A."/>
            <person name="Linde D."/>
            <person name="Babiker R."/>
            <person name="Drula E."/>
            <person name="Ayuso-Fernandez I."/>
            <person name="Pacheco R."/>
            <person name="Padilla G."/>
            <person name="Ferreira P."/>
            <person name="Barriuso J."/>
            <person name="Kellner H."/>
            <person name="Castanera R."/>
            <person name="Alfaro M."/>
            <person name="Ramirez L."/>
            <person name="Pisabarro A.G."/>
            <person name="Kuo A."/>
            <person name="Tritt A."/>
            <person name="Lipzen A."/>
            <person name="He G."/>
            <person name="Yan M."/>
            <person name="Ng V."/>
            <person name="Cullen D."/>
            <person name="Martin F."/>
            <person name="Rosso M.-N."/>
            <person name="Henrissat B."/>
            <person name="Hibbett D."/>
            <person name="Martinez A.T."/>
            <person name="Grigoriev I.V."/>
        </authorList>
    </citation>
    <scope>NUCLEOTIDE SEQUENCE</scope>
    <source>
        <strain evidence="1">ATCC 90797</strain>
    </source>
</reference>
<dbReference type="EMBL" id="MU154580">
    <property type="protein sequence ID" value="KAF9493841.1"/>
    <property type="molecule type" value="Genomic_DNA"/>
</dbReference>
<sequence length="173" mass="20500">MPKVQAVVDEPVGNWVVLVTGMSYYVTTTPPNRRVNQSELHINSWVEKFLLTRLMFLKRWRSLRLRSERQEGPSTCNHWALLIRSISRLHRLLWSTLSMTMVMFSRDHWLYQCAREVRLTLLSCIWCAEVVMINGALIPVRMKVEDDKLRRKFGGEWDEYAERVAYRLLPGVY</sequence>
<comment type="caution">
    <text evidence="1">The sequence shown here is derived from an EMBL/GenBank/DDBJ whole genome shotgun (WGS) entry which is preliminary data.</text>
</comment>
<evidence type="ECO:0000313" key="1">
    <source>
        <dbReference type="EMBL" id="KAF9493841.1"/>
    </source>
</evidence>
<dbReference type="Proteomes" id="UP000807025">
    <property type="component" value="Unassembled WGS sequence"/>
</dbReference>
<proteinExistence type="predicted"/>
<protein>
    <submittedName>
        <fullName evidence="1">Uncharacterized protein</fullName>
    </submittedName>
</protein>
<dbReference type="Gene3D" id="1.20.120.1630">
    <property type="match status" value="1"/>
</dbReference>
<accession>A0A9P5ZUC5</accession>
<keyword evidence="2" id="KW-1185">Reference proteome</keyword>
<gene>
    <name evidence="1" type="ORF">BDN71DRAFT_1496801</name>
</gene>
<evidence type="ECO:0000313" key="2">
    <source>
        <dbReference type="Proteomes" id="UP000807025"/>
    </source>
</evidence>
<dbReference type="OrthoDB" id="422086at2759"/>